<dbReference type="PANTHER" id="PTHR43701">
    <property type="entry name" value="MEMBRANE TRANSPORTER PROTEIN MJ0441-RELATED"/>
    <property type="match status" value="1"/>
</dbReference>
<name>A0A3B1CB77_9ZZZZ</name>
<protein>
    <submittedName>
        <fullName evidence="6">Uncharacterized UPF0721 integral membrane protein</fullName>
    </submittedName>
</protein>
<evidence type="ECO:0000256" key="3">
    <source>
        <dbReference type="ARBA" id="ARBA00022989"/>
    </source>
</evidence>
<feature type="transmembrane region" description="Helical" evidence="5">
    <location>
        <begin position="6"/>
        <end position="30"/>
    </location>
</feature>
<feature type="transmembrane region" description="Helical" evidence="5">
    <location>
        <begin position="231"/>
        <end position="249"/>
    </location>
</feature>
<feature type="transmembrane region" description="Helical" evidence="5">
    <location>
        <begin position="98"/>
        <end position="118"/>
    </location>
</feature>
<keyword evidence="3 5" id="KW-1133">Transmembrane helix</keyword>
<sequence length="250" mass="26424">MFYAVIAVIIFVASFLFAMLGLGGGMIYVPVLKWAGFSVKEVAIPLGLLLNGLNTLLALIPYSRKKLVDWKGGMAMAVAALVFAPIGAYTAQFLPVKTLLILFAVAVLAAAVRMVFFAKSPEPEEMMPLKKRSIIGGGVGAFAGFMGGMLGLGGGFIIAPILMWMGYKTKQAAATTAFVVTFSSFSGYLGHMAEGHFNWGLTIIVVIAVIIGSQLGGSFMSGKAKPKWVKSLYAVVLFAIAIKMILGVVL</sequence>
<keyword evidence="2 5" id="KW-0812">Transmembrane</keyword>
<feature type="transmembrane region" description="Helical" evidence="5">
    <location>
        <begin position="197"/>
        <end position="219"/>
    </location>
</feature>
<dbReference type="EMBL" id="UOGD01000260">
    <property type="protein sequence ID" value="VAX23901.1"/>
    <property type="molecule type" value="Genomic_DNA"/>
</dbReference>
<evidence type="ECO:0000313" key="6">
    <source>
        <dbReference type="EMBL" id="VAX23901.1"/>
    </source>
</evidence>
<evidence type="ECO:0000256" key="2">
    <source>
        <dbReference type="ARBA" id="ARBA00022692"/>
    </source>
</evidence>
<accession>A0A3B1CB77</accession>
<feature type="transmembrane region" description="Helical" evidence="5">
    <location>
        <begin position="138"/>
        <end position="165"/>
    </location>
</feature>
<reference evidence="6" key="1">
    <citation type="submission" date="2018-06" db="EMBL/GenBank/DDBJ databases">
        <authorList>
            <person name="Zhirakovskaya E."/>
        </authorList>
    </citation>
    <scope>NUCLEOTIDE SEQUENCE</scope>
</reference>
<evidence type="ECO:0000256" key="5">
    <source>
        <dbReference type="SAM" id="Phobius"/>
    </source>
</evidence>
<dbReference type="AlphaFoldDB" id="A0A3B1CB77"/>
<keyword evidence="4 5" id="KW-0472">Membrane</keyword>
<gene>
    <name evidence="6" type="ORF">MNBD_IGNAVI01-272</name>
</gene>
<dbReference type="PANTHER" id="PTHR43701:SF2">
    <property type="entry name" value="MEMBRANE TRANSPORTER PROTEIN YJNA-RELATED"/>
    <property type="match status" value="1"/>
</dbReference>
<evidence type="ECO:0000256" key="4">
    <source>
        <dbReference type="ARBA" id="ARBA00023136"/>
    </source>
</evidence>
<comment type="subcellular location">
    <subcellularLocation>
        <location evidence="1">Membrane</location>
        <topology evidence="1">Multi-pass membrane protein</topology>
    </subcellularLocation>
</comment>
<organism evidence="6">
    <name type="scientific">hydrothermal vent metagenome</name>
    <dbReference type="NCBI Taxonomy" id="652676"/>
    <lineage>
        <taxon>unclassified sequences</taxon>
        <taxon>metagenomes</taxon>
        <taxon>ecological metagenomes</taxon>
    </lineage>
</organism>
<dbReference type="InterPro" id="IPR002781">
    <property type="entry name" value="TM_pro_TauE-like"/>
</dbReference>
<feature type="transmembrane region" description="Helical" evidence="5">
    <location>
        <begin position="172"/>
        <end position="191"/>
    </location>
</feature>
<dbReference type="Pfam" id="PF01925">
    <property type="entry name" value="TauE"/>
    <property type="match status" value="1"/>
</dbReference>
<dbReference type="InterPro" id="IPR051598">
    <property type="entry name" value="TSUP/Inactive_protease-like"/>
</dbReference>
<feature type="transmembrane region" description="Helical" evidence="5">
    <location>
        <begin position="42"/>
        <end position="62"/>
    </location>
</feature>
<proteinExistence type="predicted"/>
<feature type="transmembrane region" description="Helical" evidence="5">
    <location>
        <begin position="74"/>
        <end position="91"/>
    </location>
</feature>
<dbReference type="GO" id="GO:0016020">
    <property type="term" value="C:membrane"/>
    <property type="evidence" value="ECO:0007669"/>
    <property type="project" value="UniProtKB-SubCell"/>
</dbReference>
<evidence type="ECO:0000256" key="1">
    <source>
        <dbReference type="ARBA" id="ARBA00004141"/>
    </source>
</evidence>